<gene>
    <name evidence="5" type="ORF">ACFQGU_10415</name>
</gene>
<evidence type="ECO:0000313" key="5">
    <source>
        <dbReference type="EMBL" id="MFC6238294.1"/>
    </source>
</evidence>
<name>A0ABW1T1Y3_9ACTN</name>
<dbReference type="SUPFAM" id="SSF53597">
    <property type="entry name" value="Dihydrofolate reductase-like"/>
    <property type="match status" value="1"/>
</dbReference>
<reference evidence="6" key="1">
    <citation type="journal article" date="2019" name="Int. J. Syst. Evol. Microbiol.">
        <title>The Global Catalogue of Microorganisms (GCM) 10K type strain sequencing project: providing services to taxonomists for standard genome sequencing and annotation.</title>
        <authorList>
            <consortium name="The Broad Institute Genomics Platform"/>
            <consortium name="The Broad Institute Genome Sequencing Center for Infectious Disease"/>
            <person name="Wu L."/>
            <person name="Ma J."/>
        </authorList>
    </citation>
    <scope>NUCLEOTIDE SEQUENCE [LARGE SCALE GENOMIC DNA]</scope>
    <source>
        <strain evidence="6">CGMCC 4.7317</strain>
    </source>
</reference>
<organism evidence="5 6">
    <name type="scientific">Longivirga aurantiaca</name>
    <dbReference type="NCBI Taxonomy" id="1837743"/>
    <lineage>
        <taxon>Bacteria</taxon>
        <taxon>Bacillati</taxon>
        <taxon>Actinomycetota</taxon>
        <taxon>Actinomycetes</taxon>
        <taxon>Sporichthyales</taxon>
        <taxon>Sporichthyaceae</taxon>
        <taxon>Longivirga</taxon>
    </lineage>
</organism>
<dbReference type="InterPro" id="IPR024072">
    <property type="entry name" value="DHFR-like_dom_sf"/>
</dbReference>
<dbReference type="RefSeq" id="WP_386768231.1">
    <property type="nucleotide sequence ID" value="NZ_JBHSTI010000008.1"/>
</dbReference>
<keyword evidence="2" id="KW-0521">NADP</keyword>
<comment type="caution">
    <text evidence="5">The sequence shown here is derived from an EMBL/GenBank/DDBJ whole genome shotgun (WGS) entry which is preliminary data.</text>
</comment>
<dbReference type="InterPro" id="IPR002734">
    <property type="entry name" value="RibDG_C"/>
</dbReference>
<keyword evidence="3" id="KW-0560">Oxidoreductase</keyword>
<evidence type="ECO:0000256" key="3">
    <source>
        <dbReference type="ARBA" id="ARBA00023002"/>
    </source>
</evidence>
<feature type="domain" description="Bacterial bifunctional deaminase-reductase C-terminal" evidence="4">
    <location>
        <begin position="29"/>
        <end position="213"/>
    </location>
</feature>
<dbReference type="Proteomes" id="UP001596138">
    <property type="component" value="Unassembled WGS sequence"/>
</dbReference>
<sequence>MLLPHAADDVTDADLDAAYAWPGWPAPQRWLRANMVSTVDGAARGPEGLSGAISSEADKRVFGRLRGLADVVLAGAGTVRAEGYRPAREKPSFAERRRDAGQAPAPVIAVVSGSLHLDLSSELFSTPGSRPVVITRASSDPDLRRRVSEVADVLVAGDDTVDLRTAVDQLNERGLVRIHAEGGPSLLGDLAAADLLDELLLTVSPVLAGGSYADGPEIPRILAGAPLPDAPRPLSLVHVLDDHGTLFFRYTSG</sequence>
<evidence type="ECO:0000313" key="6">
    <source>
        <dbReference type="Proteomes" id="UP001596138"/>
    </source>
</evidence>
<keyword evidence="6" id="KW-1185">Reference proteome</keyword>
<protein>
    <submittedName>
        <fullName evidence="5">Dihydrofolate reductase family protein</fullName>
    </submittedName>
</protein>
<comment type="pathway">
    <text evidence="1">Cofactor biosynthesis; riboflavin biosynthesis.</text>
</comment>
<dbReference type="EMBL" id="JBHSTI010000008">
    <property type="protein sequence ID" value="MFC6238294.1"/>
    <property type="molecule type" value="Genomic_DNA"/>
</dbReference>
<dbReference type="Gene3D" id="3.40.430.10">
    <property type="entry name" value="Dihydrofolate Reductase, subunit A"/>
    <property type="match status" value="1"/>
</dbReference>
<evidence type="ECO:0000259" key="4">
    <source>
        <dbReference type="Pfam" id="PF01872"/>
    </source>
</evidence>
<accession>A0ABW1T1Y3</accession>
<evidence type="ECO:0000256" key="1">
    <source>
        <dbReference type="ARBA" id="ARBA00005104"/>
    </source>
</evidence>
<dbReference type="PANTHER" id="PTHR38011:SF7">
    <property type="entry name" value="2,5-DIAMINO-6-RIBOSYLAMINO-4(3H)-PYRIMIDINONE 5'-PHOSPHATE REDUCTASE"/>
    <property type="match status" value="1"/>
</dbReference>
<dbReference type="InterPro" id="IPR050765">
    <property type="entry name" value="Riboflavin_Biosynth_HTPR"/>
</dbReference>
<evidence type="ECO:0000256" key="2">
    <source>
        <dbReference type="ARBA" id="ARBA00022857"/>
    </source>
</evidence>
<dbReference type="PANTHER" id="PTHR38011">
    <property type="entry name" value="DIHYDROFOLATE REDUCTASE FAMILY PROTEIN (AFU_ORTHOLOGUE AFUA_8G06820)"/>
    <property type="match status" value="1"/>
</dbReference>
<dbReference type="Pfam" id="PF01872">
    <property type="entry name" value="RibD_C"/>
    <property type="match status" value="1"/>
</dbReference>
<proteinExistence type="predicted"/>